<feature type="transmembrane region" description="Helical" evidence="6">
    <location>
        <begin position="204"/>
        <end position="222"/>
    </location>
</feature>
<comment type="subcellular location">
    <subcellularLocation>
        <location evidence="1">Cell membrane</location>
        <topology evidence="1">Multi-pass membrane protein</topology>
    </subcellularLocation>
</comment>
<evidence type="ECO:0000256" key="4">
    <source>
        <dbReference type="ARBA" id="ARBA00022989"/>
    </source>
</evidence>
<dbReference type="InterPro" id="IPR022791">
    <property type="entry name" value="L-PG_synthase/AglD"/>
</dbReference>
<sequence>LKNSKIFIPKKDSLLIFFSGFALAVIPGKAGDLIKSQLLKTKFGIPRSKTVPIVILEQLYTVIGLVFLSFFGIWYFELGMYVIGFFIALLVFVFILISSRKIFNKVVLLLEKWKYTSKFVEPLSSSYDTIKKSIRGPIAFYASALTIIYWLIETIAVYFTLLAFGIDSIEFLKVIPTYTTSLMLGFLSFIPMGVGVVEGSLASFFSLHGVSVSLSLTLVIIIRLFTRWYGVVVGFFALKFSGGLSLDENTS</sequence>
<feature type="transmembrane region" description="Helical" evidence="6">
    <location>
        <begin position="51"/>
        <end position="72"/>
    </location>
</feature>
<keyword evidence="5 6" id="KW-0472">Membrane</keyword>
<dbReference type="PANTHER" id="PTHR39087:SF2">
    <property type="entry name" value="UPF0104 MEMBRANE PROTEIN MJ1595"/>
    <property type="match status" value="1"/>
</dbReference>
<feature type="transmembrane region" description="Helical" evidence="6">
    <location>
        <begin position="13"/>
        <end position="30"/>
    </location>
</feature>
<evidence type="ECO:0000256" key="6">
    <source>
        <dbReference type="SAM" id="Phobius"/>
    </source>
</evidence>
<evidence type="ECO:0000256" key="5">
    <source>
        <dbReference type="ARBA" id="ARBA00023136"/>
    </source>
</evidence>
<dbReference type="NCBIfam" id="TIGR00374">
    <property type="entry name" value="flippase-like domain"/>
    <property type="match status" value="1"/>
</dbReference>
<feature type="transmembrane region" description="Helical" evidence="6">
    <location>
        <begin position="78"/>
        <end position="97"/>
    </location>
</feature>
<evidence type="ECO:0000313" key="7">
    <source>
        <dbReference type="EMBL" id="SVB25107.1"/>
    </source>
</evidence>
<name>A0A382CIG4_9ZZZZ</name>
<evidence type="ECO:0000256" key="1">
    <source>
        <dbReference type="ARBA" id="ARBA00004651"/>
    </source>
</evidence>
<dbReference type="EMBL" id="UINC01034368">
    <property type="protein sequence ID" value="SVB25107.1"/>
    <property type="molecule type" value="Genomic_DNA"/>
</dbReference>
<keyword evidence="3 6" id="KW-0812">Transmembrane</keyword>
<feature type="transmembrane region" description="Helical" evidence="6">
    <location>
        <begin position="178"/>
        <end position="197"/>
    </location>
</feature>
<keyword evidence="2" id="KW-1003">Cell membrane</keyword>
<dbReference type="Pfam" id="PF03706">
    <property type="entry name" value="LPG_synthase_TM"/>
    <property type="match status" value="1"/>
</dbReference>
<reference evidence="7" key="1">
    <citation type="submission" date="2018-05" db="EMBL/GenBank/DDBJ databases">
        <authorList>
            <person name="Lanie J.A."/>
            <person name="Ng W.-L."/>
            <person name="Kazmierczak K.M."/>
            <person name="Andrzejewski T.M."/>
            <person name="Davidsen T.M."/>
            <person name="Wayne K.J."/>
            <person name="Tettelin H."/>
            <person name="Glass J.I."/>
            <person name="Rusch D."/>
            <person name="Podicherti R."/>
            <person name="Tsui H.-C.T."/>
            <person name="Winkler M.E."/>
        </authorList>
    </citation>
    <scope>NUCLEOTIDE SEQUENCE</scope>
</reference>
<dbReference type="PANTHER" id="PTHR39087">
    <property type="entry name" value="UPF0104 MEMBRANE PROTEIN MJ1595"/>
    <property type="match status" value="1"/>
</dbReference>
<evidence type="ECO:0000256" key="2">
    <source>
        <dbReference type="ARBA" id="ARBA00022475"/>
    </source>
</evidence>
<evidence type="ECO:0000256" key="3">
    <source>
        <dbReference type="ARBA" id="ARBA00022692"/>
    </source>
</evidence>
<organism evidence="7">
    <name type="scientific">marine metagenome</name>
    <dbReference type="NCBI Taxonomy" id="408172"/>
    <lineage>
        <taxon>unclassified sequences</taxon>
        <taxon>metagenomes</taxon>
        <taxon>ecological metagenomes</taxon>
    </lineage>
</organism>
<dbReference type="AlphaFoldDB" id="A0A382CIG4"/>
<accession>A0A382CIG4</accession>
<proteinExistence type="predicted"/>
<feature type="transmembrane region" description="Helical" evidence="6">
    <location>
        <begin position="138"/>
        <end position="166"/>
    </location>
</feature>
<dbReference type="GO" id="GO:0005886">
    <property type="term" value="C:plasma membrane"/>
    <property type="evidence" value="ECO:0007669"/>
    <property type="project" value="UniProtKB-SubCell"/>
</dbReference>
<gene>
    <name evidence="7" type="ORF">METZ01_LOCUS177961</name>
</gene>
<feature type="non-terminal residue" evidence="7">
    <location>
        <position position="1"/>
    </location>
</feature>
<keyword evidence="4 6" id="KW-1133">Transmembrane helix</keyword>
<evidence type="ECO:0008006" key="8">
    <source>
        <dbReference type="Google" id="ProtNLM"/>
    </source>
</evidence>
<protein>
    <recommendedName>
        <fullName evidence="8">Flippase-like domain-containing protein</fullName>
    </recommendedName>
</protein>